<protein>
    <submittedName>
        <fullName evidence="1">Uncharacterized protein</fullName>
    </submittedName>
</protein>
<evidence type="ECO:0000313" key="2">
    <source>
        <dbReference type="Proteomes" id="UP000654604"/>
    </source>
</evidence>
<reference evidence="1 2" key="1">
    <citation type="submission" date="2020-10" db="EMBL/GenBank/DDBJ databases">
        <authorList>
            <person name="Castelo-Branco R."/>
            <person name="Eusebio N."/>
            <person name="Adriana R."/>
            <person name="Vieira A."/>
            <person name="Brugerolle De Fraissinette N."/>
            <person name="Rezende De Castro R."/>
            <person name="Schneider M.P."/>
            <person name="Vasconcelos V."/>
            <person name="Leao P.N."/>
        </authorList>
    </citation>
    <scope>NUCLEOTIDE SEQUENCE [LARGE SCALE GENOMIC DNA]</scope>
    <source>
        <strain evidence="1 2">LEGE 03274</strain>
    </source>
</reference>
<dbReference type="Proteomes" id="UP000654604">
    <property type="component" value="Unassembled WGS sequence"/>
</dbReference>
<keyword evidence="2" id="KW-1185">Reference proteome</keyword>
<accession>A0ABR9V1K5</accession>
<dbReference type="RefSeq" id="WP_193799947.1">
    <property type="nucleotide sequence ID" value="NZ_JADEWC010000005.1"/>
</dbReference>
<dbReference type="EMBL" id="JADEWC010000005">
    <property type="protein sequence ID" value="MBE9221762.1"/>
    <property type="molecule type" value="Genomic_DNA"/>
</dbReference>
<evidence type="ECO:0000313" key="1">
    <source>
        <dbReference type="EMBL" id="MBE9221762.1"/>
    </source>
</evidence>
<comment type="caution">
    <text evidence="1">The sequence shown here is derived from an EMBL/GenBank/DDBJ whole genome shotgun (WGS) entry which is preliminary data.</text>
</comment>
<name>A0ABR9V1K5_9CHRO</name>
<organism evidence="1 2">
    <name type="scientific">Cyanobacterium stanieri LEGE 03274</name>
    <dbReference type="NCBI Taxonomy" id="1828756"/>
    <lineage>
        <taxon>Bacteria</taxon>
        <taxon>Bacillati</taxon>
        <taxon>Cyanobacteriota</taxon>
        <taxon>Cyanophyceae</taxon>
        <taxon>Oscillatoriophycideae</taxon>
        <taxon>Chroococcales</taxon>
        <taxon>Geminocystaceae</taxon>
        <taxon>Cyanobacterium</taxon>
    </lineage>
</organism>
<proteinExistence type="predicted"/>
<gene>
    <name evidence="1" type="ORF">IQ215_03545</name>
</gene>
<sequence length="130" mass="15326">MAWNSYNLDQAAHDLVLRYRGSDALNQGYKMRMTVSYGLERFWGEQFRLQGTRGSEEKARYWRDTWQKLVEIMAIAGVNLPNDNVSANNTQQIKAMADLLWNFDQEQRKVAIAVLTQLTESMVWWTQRYK</sequence>